<dbReference type="RefSeq" id="WP_112280534.1">
    <property type="nucleotide sequence ID" value="NZ_MASW01000001.1"/>
</dbReference>
<keyword evidence="2" id="KW-1185">Reference proteome</keyword>
<comment type="caution">
    <text evidence="1">The sequence shown here is derived from an EMBL/GenBank/DDBJ whole genome shotgun (WGS) entry which is preliminary data.</text>
</comment>
<gene>
    <name evidence="1" type="ORF">BAY60_09665</name>
</gene>
<dbReference type="AlphaFoldDB" id="A0A2V4BB44"/>
<organism evidence="1 2">
    <name type="scientific">Prauserella muralis</name>
    <dbReference type="NCBI Taxonomy" id="588067"/>
    <lineage>
        <taxon>Bacteria</taxon>
        <taxon>Bacillati</taxon>
        <taxon>Actinomycetota</taxon>
        <taxon>Actinomycetes</taxon>
        <taxon>Pseudonocardiales</taxon>
        <taxon>Pseudonocardiaceae</taxon>
        <taxon>Prauserella</taxon>
    </lineage>
</organism>
<dbReference type="OrthoDB" id="3624011at2"/>
<sequence length="131" mass="14511">MAENKKAIAAHNAAVADYNAKAAVYNECKAIVTDARYQEGNAHNALQQAFRNSKPADDYVSLGFTTASHSRSFVASMENSRLEYSKLADRFRNTGADFTNFALGKFHHLPENFQKTLVTYVSATNAGTEYY</sequence>
<accession>A0A2V4BB44</accession>
<proteinExistence type="predicted"/>
<evidence type="ECO:0000313" key="2">
    <source>
        <dbReference type="Proteomes" id="UP000249915"/>
    </source>
</evidence>
<dbReference type="Proteomes" id="UP000249915">
    <property type="component" value="Unassembled WGS sequence"/>
</dbReference>
<reference evidence="1 2" key="1">
    <citation type="submission" date="2016-07" db="EMBL/GenBank/DDBJ databases">
        <title>Draft genome sequence of Prauserella muralis DSM 45305, isolated from a mould-covered wall in an indoor environment.</title>
        <authorList>
            <person name="Ruckert C."/>
            <person name="Albersmeier A."/>
            <person name="Jiang C.-L."/>
            <person name="Jiang Y."/>
            <person name="Kalinowski J."/>
            <person name="Schneider O."/>
            <person name="Winkler A."/>
            <person name="Zotchev S.B."/>
        </authorList>
    </citation>
    <scope>NUCLEOTIDE SEQUENCE [LARGE SCALE GENOMIC DNA]</scope>
    <source>
        <strain evidence="1 2">DSM 45305</strain>
    </source>
</reference>
<evidence type="ECO:0000313" key="1">
    <source>
        <dbReference type="EMBL" id="PXY32508.1"/>
    </source>
</evidence>
<dbReference type="EMBL" id="MASW01000001">
    <property type="protein sequence ID" value="PXY32508.1"/>
    <property type="molecule type" value="Genomic_DNA"/>
</dbReference>
<name>A0A2V4BB44_9PSEU</name>
<protein>
    <submittedName>
        <fullName evidence="1">Uncharacterized protein</fullName>
    </submittedName>
</protein>